<dbReference type="AlphaFoldDB" id="A0AAV1K6T7"/>
<reference evidence="1 2" key="1">
    <citation type="submission" date="2023-11" db="EMBL/GenBank/DDBJ databases">
        <authorList>
            <person name="Okamura Y."/>
        </authorList>
    </citation>
    <scope>NUCLEOTIDE SEQUENCE [LARGE SCALE GENOMIC DNA]</scope>
</reference>
<dbReference type="EMBL" id="CAVLEF010000283">
    <property type="protein sequence ID" value="CAK1556168.1"/>
    <property type="molecule type" value="Genomic_DNA"/>
</dbReference>
<dbReference type="CDD" id="cd09272">
    <property type="entry name" value="RNase_HI_RT_Ty1"/>
    <property type="match status" value="1"/>
</dbReference>
<protein>
    <submittedName>
        <fullName evidence="1">Uncharacterized protein</fullName>
    </submittedName>
</protein>
<proteinExistence type="predicted"/>
<sequence length="101" mass="11522">MADADWAAYESKKKSSWRLEEALSTAEAEYMALLTLYNDNMAANKLANNSMTGKRSKHISIKDFIRECFQREDIILKYKPTYDMEADIMTKGLQPSADCAN</sequence>
<evidence type="ECO:0000313" key="1">
    <source>
        <dbReference type="EMBL" id="CAK1556168.1"/>
    </source>
</evidence>
<name>A0AAV1K6T7_9NEOP</name>
<accession>A0AAV1K6T7</accession>
<keyword evidence="2" id="KW-1185">Reference proteome</keyword>
<comment type="caution">
    <text evidence="1">The sequence shown here is derived from an EMBL/GenBank/DDBJ whole genome shotgun (WGS) entry which is preliminary data.</text>
</comment>
<gene>
    <name evidence="1" type="ORF">LNINA_LOCUS14935</name>
</gene>
<organism evidence="1 2">
    <name type="scientific">Leptosia nina</name>
    <dbReference type="NCBI Taxonomy" id="320188"/>
    <lineage>
        <taxon>Eukaryota</taxon>
        <taxon>Metazoa</taxon>
        <taxon>Ecdysozoa</taxon>
        <taxon>Arthropoda</taxon>
        <taxon>Hexapoda</taxon>
        <taxon>Insecta</taxon>
        <taxon>Pterygota</taxon>
        <taxon>Neoptera</taxon>
        <taxon>Endopterygota</taxon>
        <taxon>Lepidoptera</taxon>
        <taxon>Glossata</taxon>
        <taxon>Ditrysia</taxon>
        <taxon>Papilionoidea</taxon>
        <taxon>Pieridae</taxon>
        <taxon>Pierinae</taxon>
        <taxon>Leptosia</taxon>
    </lineage>
</organism>
<dbReference type="Proteomes" id="UP001497472">
    <property type="component" value="Unassembled WGS sequence"/>
</dbReference>
<evidence type="ECO:0000313" key="2">
    <source>
        <dbReference type="Proteomes" id="UP001497472"/>
    </source>
</evidence>